<comment type="caution">
    <text evidence="2">The sequence shown here is derived from an EMBL/GenBank/DDBJ whole genome shotgun (WGS) entry which is preliminary data.</text>
</comment>
<dbReference type="EMBL" id="SMCP01000002">
    <property type="protein sequence ID" value="TCV89386.1"/>
    <property type="molecule type" value="Genomic_DNA"/>
</dbReference>
<proteinExistence type="predicted"/>
<evidence type="ECO:0000313" key="2">
    <source>
        <dbReference type="EMBL" id="TCV89386.1"/>
    </source>
</evidence>
<reference evidence="2 4" key="1">
    <citation type="submission" date="2019-03" db="EMBL/GenBank/DDBJ databases">
        <title>Genomic Encyclopedia of Type Strains, Phase IV (KMG-IV): sequencing the most valuable type-strain genomes for metagenomic binning, comparative biology and taxonomic classification.</title>
        <authorList>
            <person name="Goeker M."/>
        </authorList>
    </citation>
    <scope>NUCLEOTIDE SEQUENCE [LARGE SCALE GENOMIC DNA]</scope>
    <source>
        <strain evidence="2 4">DSM 28140</strain>
    </source>
</reference>
<feature type="transmembrane region" description="Helical" evidence="1">
    <location>
        <begin position="103"/>
        <end position="124"/>
    </location>
</feature>
<keyword evidence="1" id="KW-0812">Transmembrane</keyword>
<name>A0A4R3YBM7_9PAST</name>
<protein>
    <recommendedName>
        <fullName evidence="6">DUF805 domain-containing protein</fullName>
    </recommendedName>
</protein>
<keyword evidence="1" id="KW-1133">Transmembrane helix</keyword>
<dbReference type="Proteomes" id="UP000305526">
    <property type="component" value="Unassembled WGS sequence"/>
</dbReference>
<keyword evidence="1" id="KW-0472">Membrane</keyword>
<feature type="transmembrane region" description="Helical" evidence="1">
    <location>
        <begin position="65"/>
        <end position="82"/>
    </location>
</feature>
<dbReference type="EMBL" id="VDGV01000012">
    <property type="protein sequence ID" value="TNG93165.1"/>
    <property type="molecule type" value="Genomic_DNA"/>
</dbReference>
<evidence type="ECO:0000313" key="5">
    <source>
        <dbReference type="Proteomes" id="UP000305526"/>
    </source>
</evidence>
<dbReference type="Proteomes" id="UP000294619">
    <property type="component" value="Unassembled WGS sequence"/>
</dbReference>
<evidence type="ECO:0008006" key="6">
    <source>
        <dbReference type="Google" id="ProtNLM"/>
    </source>
</evidence>
<feature type="transmembrane region" description="Helical" evidence="1">
    <location>
        <begin position="23"/>
        <end position="45"/>
    </location>
</feature>
<accession>A0A4R3YBM7</accession>
<evidence type="ECO:0000313" key="3">
    <source>
        <dbReference type="EMBL" id="TNG93165.1"/>
    </source>
</evidence>
<gene>
    <name evidence="2" type="ORF">EDC16_102263</name>
    <name evidence="3" type="ORF">FHQ21_02455</name>
</gene>
<sequence>MNKFKQTWSFLFEFEGKISQKHYLIFLVLWLPILVTSWLVSMWLFDELAYWVAVNLKISTEKGTLLTLPCIFILFTLTPILHSHISRRYNAIDKNVWFKVYKTILYIHIGLIIIAGKFITSYYFYVLPSLAVFSFYFFALIPMIAIAFYKDAQ</sequence>
<feature type="transmembrane region" description="Helical" evidence="1">
    <location>
        <begin position="130"/>
        <end position="149"/>
    </location>
</feature>
<evidence type="ECO:0000313" key="4">
    <source>
        <dbReference type="Proteomes" id="UP000294619"/>
    </source>
</evidence>
<organism evidence="2 4">
    <name type="scientific">Testudinibacter aquarius</name>
    <dbReference type="NCBI Taxonomy" id="1524974"/>
    <lineage>
        <taxon>Bacteria</taxon>
        <taxon>Pseudomonadati</taxon>
        <taxon>Pseudomonadota</taxon>
        <taxon>Gammaproteobacteria</taxon>
        <taxon>Pasteurellales</taxon>
        <taxon>Pasteurellaceae</taxon>
        <taxon>Testudinibacter</taxon>
    </lineage>
</organism>
<dbReference type="RefSeq" id="WP_132965258.1">
    <property type="nucleotide sequence ID" value="NZ_LEKL01000012.1"/>
</dbReference>
<dbReference type="AlphaFoldDB" id="A0A4R3YBM7"/>
<evidence type="ECO:0000256" key="1">
    <source>
        <dbReference type="SAM" id="Phobius"/>
    </source>
</evidence>
<keyword evidence="5" id="KW-1185">Reference proteome</keyword>
<reference evidence="3 5" key="2">
    <citation type="submission" date="2019-05" db="EMBL/GenBank/DDBJ databases">
        <title>Pasteurellaceae isolates from reptiles.</title>
        <authorList>
            <person name="Bojesen A.M."/>
            <person name="Lund E."/>
        </authorList>
    </citation>
    <scope>NUCLEOTIDE SEQUENCE [LARGE SCALE GENOMIC DNA]</scope>
    <source>
        <strain evidence="3 5">ELNT2x</strain>
    </source>
</reference>